<proteinExistence type="inferred from homology"/>
<protein>
    <submittedName>
        <fullName evidence="5">Purine catabolism regulatory protein</fullName>
    </submittedName>
</protein>
<evidence type="ECO:0000259" key="2">
    <source>
        <dbReference type="Pfam" id="PF07905"/>
    </source>
</evidence>
<feature type="domain" description="PucR C-terminal helix-turn-helix" evidence="3">
    <location>
        <begin position="473"/>
        <end position="530"/>
    </location>
</feature>
<evidence type="ECO:0000313" key="6">
    <source>
        <dbReference type="Proteomes" id="UP000194948"/>
    </source>
</evidence>
<dbReference type="RefSeq" id="WP_086313445.1">
    <property type="nucleotide sequence ID" value="NZ_CP147244.1"/>
</dbReference>
<dbReference type="AlphaFoldDB" id="A0AAQ3Y4I8"/>
<feature type="domain" description="CdaR GGDEF-like" evidence="4">
    <location>
        <begin position="336"/>
        <end position="422"/>
    </location>
</feature>
<keyword evidence="6" id="KW-1185">Reference proteome</keyword>
<accession>A0AAQ3Y4I8</accession>
<reference evidence="6" key="1">
    <citation type="submission" date="2017-05" db="EMBL/GenBank/DDBJ databases">
        <title>The Genome Sequence of EEnterococcus faecalis 9F2_4866.</title>
        <authorList>
            <consortium name="The Broad Institute Genomics Platform"/>
            <consortium name="The Broad Institute Genomic Center for Infectious Diseases"/>
            <person name="Earl A."/>
            <person name="Manson A."/>
            <person name="Schwartman J."/>
            <person name="Gilmore M."/>
            <person name="Abouelleil A."/>
            <person name="Cao P."/>
            <person name="Chapman S."/>
            <person name="Cusick C."/>
            <person name="Shea T."/>
            <person name="Young S."/>
            <person name="Neafsey D."/>
            <person name="Nusbaum C."/>
            <person name="Birren B."/>
        </authorList>
    </citation>
    <scope>NUCLEOTIDE SEQUENCE [LARGE SCALE GENOMIC DNA]</scope>
    <source>
        <strain evidence="6">7F3_DIV0205</strain>
    </source>
</reference>
<dbReference type="InterPro" id="IPR041522">
    <property type="entry name" value="CdaR_GGDEF"/>
</dbReference>
<comment type="similarity">
    <text evidence="1">Belongs to the CdaR family.</text>
</comment>
<feature type="domain" description="Purine catabolism PurC-like" evidence="2">
    <location>
        <begin position="6"/>
        <end position="124"/>
    </location>
</feature>
<dbReference type="PANTHER" id="PTHR33744:SF1">
    <property type="entry name" value="DNA-BINDING TRANSCRIPTIONAL ACTIVATOR ADER"/>
    <property type="match status" value="1"/>
</dbReference>
<sequence>MKNLREVLSIPRFSDLVVLNQQANLDVPLHTVEISETPDVANYLSPHSLLLTTGMAYKDDPDRLCELIEHLNNLPSAGLAIKLGRFIPQINKKVLDFADSLNFPIIQIPMNRTLGAISHKLLSHVWSDQTEEMFFSLEIQQKFAEMLFRGASTPTLIDQLSHMIKQPIMLIDSFGEVSASSRSHNVADFLSSAKKEQLITHLTSNQKKAKKESFLFEINEQEQTLVSVIPVPSDSYIPYLLIIFKVDQLSYPFSQFAIEQSLIILALSIYKEQTIKHESRLAKLHLFHHLLHPDKNSYPLDFAKLPSIINSFESNYFRVVTALVQIPKNKLFHEKEIDLFIYDFVEKYLSEKHGSILLLPTDEDNQYALLFRNKENLQSILEELHDKVFDLLGVTLYFGIGDPVNQLNLFHFSYKEAKSTLQTVPSRTNFIFYNTAQGINRIAENLSEEEMKHFCQSILKCLAYPTNQTNVELRKTLTTYLDCQCKITETAEQLFVHRNTVKYRIEKCNQLFGQPVDDSKLSLKLRVALSLSENESAV</sequence>
<dbReference type="InterPro" id="IPR025736">
    <property type="entry name" value="PucR_C-HTH_dom"/>
</dbReference>
<name>A0AAQ3Y4I8_9ENTE</name>
<evidence type="ECO:0000313" key="5">
    <source>
        <dbReference type="EMBL" id="WYJ99854.1"/>
    </source>
</evidence>
<dbReference type="InterPro" id="IPR051448">
    <property type="entry name" value="CdaR-like_regulators"/>
</dbReference>
<dbReference type="Gene3D" id="1.10.10.2840">
    <property type="entry name" value="PucR C-terminal helix-turn-helix domain"/>
    <property type="match status" value="1"/>
</dbReference>
<dbReference type="Pfam" id="PF07905">
    <property type="entry name" value="PucR"/>
    <property type="match status" value="1"/>
</dbReference>
<dbReference type="Proteomes" id="UP000194948">
    <property type="component" value="Chromosome"/>
</dbReference>
<dbReference type="Pfam" id="PF17853">
    <property type="entry name" value="GGDEF_2"/>
    <property type="match status" value="1"/>
</dbReference>
<reference evidence="5 6" key="2">
    <citation type="submission" date="2024-03" db="EMBL/GenBank/DDBJ databases">
        <title>The Genome Sequence of Enterococcus sp. DIV0205d.</title>
        <authorList>
            <consortium name="The Broad Institute Genomics Platform"/>
            <consortium name="The Broad Institute Microbial Omics Core"/>
            <consortium name="The Broad Institute Genomic Center for Infectious Diseases"/>
            <person name="Earl A."/>
            <person name="Manson A."/>
            <person name="Gilmore M."/>
            <person name="Schwartman J."/>
            <person name="Shea T."/>
            <person name="Abouelleil A."/>
            <person name="Cao P."/>
            <person name="Chapman S."/>
            <person name="Cusick C."/>
            <person name="Young S."/>
            <person name="Neafsey D."/>
            <person name="Nusbaum C."/>
            <person name="Birren B."/>
        </authorList>
    </citation>
    <scope>NUCLEOTIDE SEQUENCE [LARGE SCALE GENOMIC DNA]</scope>
    <source>
        <strain evidence="5 6">7F3_DIV0205</strain>
    </source>
</reference>
<organism evidence="5 6">
    <name type="scientific">Candidatus Enterococcus palustris</name>
    <dbReference type="NCBI Taxonomy" id="1834189"/>
    <lineage>
        <taxon>Bacteria</taxon>
        <taxon>Bacillati</taxon>
        <taxon>Bacillota</taxon>
        <taxon>Bacilli</taxon>
        <taxon>Lactobacillales</taxon>
        <taxon>Enterococcaceae</taxon>
        <taxon>Enterococcus</taxon>
    </lineage>
</organism>
<dbReference type="Pfam" id="PF13556">
    <property type="entry name" value="HTH_30"/>
    <property type="match status" value="1"/>
</dbReference>
<gene>
    <name evidence="5" type="ORF">A5821_000948</name>
</gene>
<dbReference type="InterPro" id="IPR012914">
    <property type="entry name" value="PucR_dom"/>
</dbReference>
<evidence type="ECO:0000259" key="3">
    <source>
        <dbReference type="Pfam" id="PF13556"/>
    </source>
</evidence>
<dbReference type="PANTHER" id="PTHR33744">
    <property type="entry name" value="CARBOHYDRATE DIACID REGULATOR"/>
    <property type="match status" value="1"/>
</dbReference>
<dbReference type="InterPro" id="IPR042070">
    <property type="entry name" value="PucR_C-HTH_sf"/>
</dbReference>
<dbReference type="EMBL" id="CP147244">
    <property type="protein sequence ID" value="WYJ99854.1"/>
    <property type="molecule type" value="Genomic_DNA"/>
</dbReference>
<evidence type="ECO:0000256" key="1">
    <source>
        <dbReference type="ARBA" id="ARBA00006754"/>
    </source>
</evidence>
<evidence type="ECO:0000259" key="4">
    <source>
        <dbReference type="Pfam" id="PF17853"/>
    </source>
</evidence>